<organism evidence="1 2">
    <name type="scientific">Camellia lanceoleosa</name>
    <dbReference type="NCBI Taxonomy" id="1840588"/>
    <lineage>
        <taxon>Eukaryota</taxon>
        <taxon>Viridiplantae</taxon>
        <taxon>Streptophyta</taxon>
        <taxon>Embryophyta</taxon>
        <taxon>Tracheophyta</taxon>
        <taxon>Spermatophyta</taxon>
        <taxon>Magnoliopsida</taxon>
        <taxon>eudicotyledons</taxon>
        <taxon>Gunneridae</taxon>
        <taxon>Pentapetalae</taxon>
        <taxon>asterids</taxon>
        <taxon>Ericales</taxon>
        <taxon>Theaceae</taxon>
        <taxon>Camellia</taxon>
    </lineage>
</organism>
<comment type="caution">
    <text evidence="1">The sequence shown here is derived from an EMBL/GenBank/DDBJ whole genome shotgun (WGS) entry which is preliminary data.</text>
</comment>
<proteinExistence type="predicted"/>
<dbReference type="EMBL" id="CM045760">
    <property type="protein sequence ID" value="KAI8025546.1"/>
    <property type="molecule type" value="Genomic_DNA"/>
</dbReference>
<sequence length="126" mass="12813">MCCGGGGLRKGSTVEMEVELAMGTTVGKGGAGEIAGIAEEGTAGVGGRRKEGERVRWVSRVVERASCEEALVVEEELALPAHEHSADSGEVAAEAVGVGALGNLVETQVVGVAEMLEIHLSLSLSL</sequence>
<accession>A0ACC0IJK5</accession>
<evidence type="ECO:0000313" key="2">
    <source>
        <dbReference type="Proteomes" id="UP001060215"/>
    </source>
</evidence>
<evidence type="ECO:0000313" key="1">
    <source>
        <dbReference type="EMBL" id="KAI8025546.1"/>
    </source>
</evidence>
<dbReference type="Proteomes" id="UP001060215">
    <property type="component" value="Chromosome 3"/>
</dbReference>
<reference evidence="1 2" key="1">
    <citation type="journal article" date="2022" name="Plant J.">
        <title>Chromosome-level genome of Camellia lanceoleosa provides a valuable resource for understanding genome evolution and self-incompatibility.</title>
        <authorList>
            <person name="Gong W."/>
            <person name="Xiao S."/>
            <person name="Wang L."/>
            <person name="Liao Z."/>
            <person name="Chang Y."/>
            <person name="Mo W."/>
            <person name="Hu G."/>
            <person name="Li W."/>
            <person name="Zhao G."/>
            <person name="Zhu H."/>
            <person name="Hu X."/>
            <person name="Ji K."/>
            <person name="Xiang X."/>
            <person name="Song Q."/>
            <person name="Yuan D."/>
            <person name="Jin S."/>
            <person name="Zhang L."/>
        </authorList>
    </citation>
    <scope>NUCLEOTIDE SEQUENCE [LARGE SCALE GENOMIC DNA]</scope>
    <source>
        <strain evidence="1">SQ_2022a</strain>
    </source>
</reference>
<keyword evidence="2" id="KW-1185">Reference proteome</keyword>
<gene>
    <name evidence="1" type="ORF">LOK49_LG02G01232</name>
</gene>
<name>A0ACC0IJK5_9ERIC</name>
<protein>
    <submittedName>
        <fullName evidence="1">Uncharacterized protein</fullName>
    </submittedName>
</protein>